<reference evidence="2" key="1">
    <citation type="journal article" date="2014" name="Int. J. Syst. Evol. Microbiol.">
        <title>Complete genome sequence of Corynebacterium casei LMG S-19264T (=DSM 44701T), isolated from a smear-ripened cheese.</title>
        <authorList>
            <consortium name="US DOE Joint Genome Institute (JGI-PGF)"/>
            <person name="Walter F."/>
            <person name="Albersmeier A."/>
            <person name="Kalinowski J."/>
            <person name="Ruckert C."/>
        </authorList>
    </citation>
    <scope>NUCLEOTIDE SEQUENCE</scope>
    <source>
        <strain evidence="2">CGMCC 1.3617</strain>
    </source>
</reference>
<name>A0A917L097_9PROT</name>
<dbReference type="Pfam" id="PF01261">
    <property type="entry name" value="AP_endonuc_2"/>
    <property type="match status" value="1"/>
</dbReference>
<dbReference type="Gene3D" id="3.20.20.150">
    <property type="entry name" value="Divalent-metal-dependent TIM barrel enzymes"/>
    <property type="match status" value="1"/>
</dbReference>
<dbReference type="PANTHER" id="PTHR12110">
    <property type="entry name" value="HYDROXYPYRUVATE ISOMERASE"/>
    <property type="match status" value="1"/>
</dbReference>
<comment type="caution">
    <text evidence="2">The sequence shown here is derived from an EMBL/GenBank/DDBJ whole genome shotgun (WGS) entry which is preliminary data.</text>
</comment>
<evidence type="ECO:0000313" key="2">
    <source>
        <dbReference type="EMBL" id="GGJ38350.1"/>
    </source>
</evidence>
<gene>
    <name evidence="2" type="ORF">GCM10011320_52430</name>
</gene>
<dbReference type="AlphaFoldDB" id="A0A917L097"/>
<dbReference type="Proteomes" id="UP000661507">
    <property type="component" value="Unassembled WGS sequence"/>
</dbReference>
<dbReference type="SUPFAM" id="SSF51658">
    <property type="entry name" value="Xylose isomerase-like"/>
    <property type="match status" value="1"/>
</dbReference>
<dbReference type="RefSeq" id="WP_188972431.1">
    <property type="nucleotide sequence ID" value="NZ_BMKW01000016.1"/>
</dbReference>
<sequence>MRISLCNEVVRDLPFEAQCVLAASLGYDGLEVAPFTLDAKAPHLLPASRRVALRRAASEAGTAITSLHWLLVVPAGLSITSADPTRRATTLDVMERLVGLAADLGATLLVHGSPGQRRVEADGDAARAEEAMAKAGEAAARHGVTYCVEPLDPGQTNWCTSVADGAAVVERIGNPALRTMLDTCSAGNGESESVVALLERFIPTGAIAHVHFNDRNRRGPGQGTDRFGPILTALKRTGYSGFAAVEPFDYVPDGPTSAARAIGYLRALEETIA</sequence>
<protein>
    <submittedName>
        <fullName evidence="2">Tagatose 3-epimerase</fullName>
    </submittedName>
</protein>
<dbReference type="InterPro" id="IPR013022">
    <property type="entry name" value="Xyl_isomerase-like_TIM-brl"/>
</dbReference>
<keyword evidence="3" id="KW-1185">Reference proteome</keyword>
<dbReference type="InterPro" id="IPR036237">
    <property type="entry name" value="Xyl_isomerase-like_sf"/>
</dbReference>
<proteinExistence type="predicted"/>
<dbReference type="PANTHER" id="PTHR12110:SF21">
    <property type="entry name" value="XYLOSE ISOMERASE-LIKE TIM BARREL DOMAIN-CONTAINING PROTEIN"/>
    <property type="match status" value="1"/>
</dbReference>
<evidence type="ECO:0000313" key="3">
    <source>
        <dbReference type="Proteomes" id="UP000661507"/>
    </source>
</evidence>
<dbReference type="InterPro" id="IPR050312">
    <property type="entry name" value="IolE/XylAMocC-like"/>
</dbReference>
<reference evidence="2" key="2">
    <citation type="submission" date="2020-09" db="EMBL/GenBank/DDBJ databases">
        <authorList>
            <person name="Sun Q."/>
            <person name="Zhou Y."/>
        </authorList>
    </citation>
    <scope>NUCLEOTIDE SEQUENCE</scope>
    <source>
        <strain evidence="2">CGMCC 1.3617</strain>
    </source>
</reference>
<evidence type="ECO:0000259" key="1">
    <source>
        <dbReference type="Pfam" id="PF01261"/>
    </source>
</evidence>
<dbReference type="EMBL" id="BMKW01000016">
    <property type="protein sequence ID" value="GGJ38350.1"/>
    <property type="molecule type" value="Genomic_DNA"/>
</dbReference>
<accession>A0A917L097</accession>
<organism evidence="2 3">
    <name type="scientific">Neoroseomonas lacus</name>
    <dbReference type="NCBI Taxonomy" id="287609"/>
    <lineage>
        <taxon>Bacteria</taxon>
        <taxon>Pseudomonadati</taxon>
        <taxon>Pseudomonadota</taxon>
        <taxon>Alphaproteobacteria</taxon>
        <taxon>Acetobacterales</taxon>
        <taxon>Acetobacteraceae</taxon>
        <taxon>Neoroseomonas</taxon>
    </lineage>
</organism>
<feature type="domain" description="Xylose isomerase-like TIM barrel" evidence="1">
    <location>
        <begin position="21"/>
        <end position="267"/>
    </location>
</feature>